<organism evidence="1">
    <name type="scientific">Xanthomonas sp. 10-10</name>
    <dbReference type="NCBI Taxonomy" id="3115848"/>
    <lineage>
        <taxon>Bacteria</taxon>
        <taxon>Pseudomonadati</taxon>
        <taxon>Pseudomonadota</taxon>
        <taxon>Gammaproteobacteria</taxon>
        <taxon>Lysobacterales</taxon>
        <taxon>Lysobacteraceae</taxon>
        <taxon>Xanthomonas</taxon>
    </lineage>
</organism>
<reference evidence="1" key="1">
    <citation type="submission" date="2024-02" db="EMBL/GenBank/DDBJ databases">
        <title>Complete genome sequence of Xanthomonas sp. 10-10.</title>
        <authorList>
            <person name="Biessy A."/>
            <person name="Ciotola M."/>
            <person name="Cadieux M."/>
            <person name="Soufiane B."/>
            <person name="Laforest M."/>
            <person name="Filion M."/>
        </authorList>
    </citation>
    <scope>NUCLEOTIDE SEQUENCE</scope>
    <source>
        <strain evidence="1">10-10</strain>
    </source>
</reference>
<dbReference type="RefSeq" id="WP_349657566.1">
    <property type="nucleotide sequence ID" value="NZ_CP144460.1"/>
</dbReference>
<dbReference type="AlphaFoldDB" id="A0AAU7PDF6"/>
<evidence type="ECO:0000313" key="1">
    <source>
        <dbReference type="EMBL" id="XBS39845.1"/>
    </source>
</evidence>
<name>A0AAU7PDF6_9XANT</name>
<protein>
    <submittedName>
        <fullName evidence="1">Uncharacterized protein</fullName>
    </submittedName>
</protein>
<gene>
    <name evidence="1" type="ORF">VZ068_10270</name>
</gene>
<proteinExistence type="predicted"/>
<dbReference type="EMBL" id="CP144460">
    <property type="protein sequence ID" value="XBS39845.1"/>
    <property type="molecule type" value="Genomic_DNA"/>
</dbReference>
<accession>A0AAU7PDF6</accession>
<sequence>MKKAPRSEAEVFAELADLASSEGYVHAVALICCRDNLIPYVDDLKASDLQKLYRRDRLIRTEITTLLGLLARRTIDAALPTSEVMQEYVARTDALMEELHVAIGSPMFDLMKAAMKSEIGMLTSGAERRCASRSSMGANRLSSSSIAISRWRSTEETILG</sequence>